<feature type="compositionally biased region" description="Polar residues" evidence="3">
    <location>
        <begin position="1"/>
        <end position="10"/>
    </location>
</feature>
<keyword evidence="1" id="KW-0732">Signal</keyword>
<keyword evidence="4" id="KW-1133">Transmembrane helix</keyword>
<organism evidence="5 6">
    <name type="scientific">Nocardioides marmoribigeumensis</name>
    <dbReference type="NCBI Taxonomy" id="433649"/>
    <lineage>
        <taxon>Bacteria</taxon>
        <taxon>Bacillati</taxon>
        <taxon>Actinomycetota</taxon>
        <taxon>Actinomycetes</taxon>
        <taxon>Propionibacteriales</taxon>
        <taxon>Nocardioidaceae</taxon>
        <taxon>Nocardioides</taxon>
    </lineage>
</organism>
<feature type="transmembrane region" description="Helical" evidence="4">
    <location>
        <begin position="105"/>
        <end position="121"/>
    </location>
</feature>
<evidence type="ECO:0000313" key="6">
    <source>
        <dbReference type="Proteomes" id="UP001183648"/>
    </source>
</evidence>
<proteinExistence type="predicted"/>
<dbReference type="RefSeq" id="WP_310301878.1">
    <property type="nucleotide sequence ID" value="NZ_BAAAPS010000008.1"/>
</dbReference>
<dbReference type="EMBL" id="JAVDYG010000001">
    <property type="protein sequence ID" value="MDR7362573.1"/>
    <property type="molecule type" value="Genomic_DNA"/>
</dbReference>
<reference evidence="5 6" key="1">
    <citation type="submission" date="2023-07" db="EMBL/GenBank/DDBJ databases">
        <title>Sequencing the genomes of 1000 actinobacteria strains.</title>
        <authorList>
            <person name="Klenk H.-P."/>
        </authorList>
    </citation>
    <scope>NUCLEOTIDE SEQUENCE [LARGE SCALE GENOMIC DNA]</scope>
    <source>
        <strain evidence="5 6">DSM 19426</strain>
    </source>
</reference>
<dbReference type="InterPro" id="IPR006970">
    <property type="entry name" value="PT"/>
</dbReference>
<evidence type="ECO:0000256" key="2">
    <source>
        <dbReference type="ARBA" id="ARBA00022737"/>
    </source>
</evidence>
<evidence type="ECO:0000256" key="3">
    <source>
        <dbReference type="SAM" id="MobiDB-lite"/>
    </source>
</evidence>
<evidence type="ECO:0008006" key="7">
    <source>
        <dbReference type="Google" id="ProtNLM"/>
    </source>
</evidence>
<feature type="region of interest" description="Disordered" evidence="3">
    <location>
        <begin position="1"/>
        <end position="34"/>
    </location>
</feature>
<keyword evidence="4" id="KW-0472">Membrane</keyword>
<keyword evidence="6" id="KW-1185">Reference proteome</keyword>
<evidence type="ECO:0000313" key="5">
    <source>
        <dbReference type="EMBL" id="MDR7362573.1"/>
    </source>
</evidence>
<dbReference type="Pfam" id="PF04886">
    <property type="entry name" value="PT"/>
    <property type="match status" value="1"/>
</dbReference>
<keyword evidence="2" id="KW-0677">Repeat</keyword>
<sequence length="175" mass="18354">MTTMTAARSRQPTAQPTAQPTVQPTVQPTTESVLGSAAQPVPATRHNAVFMLAAYVLSLLHTARTVLDGIAPADFGANDALTYGFYGISFAFFALALVGRRAAQVAVAVFLSLQLATGVLVCSDDFGSAQQTTWGWLENGAYLGLLAIALCLTVRGVTRPRRSSLSPTCRVIAGP</sequence>
<protein>
    <recommendedName>
        <fullName evidence="7">Integral membrane protein</fullName>
    </recommendedName>
</protein>
<feature type="transmembrane region" description="Helical" evidence="4">
    <location>
        <begin position="141"/>
        <end position="158"/>
    </location>
</feature>
<accession>A0ABU2BVA4</accession>
<feature type="compositionally biased region" description="Low complexity" evidence="3">
    <location>
        <begin position="11"/>
        <end position="30"/>
    </location>
</feature>
<gene>
    <name evidence="5" type="ORF">J2S63_002126</name>
</gene>
<dbReference type="Proteomes" id="UP001183648">
    <property type="component" value="Unassembled WGS sequence"/>
</dbReference>
<evidence type="ECO:0000256" key="4">
    <source>
        <dbReference type="SAM" id="Phobius"/>
    </source>
</evidence>
<feature type="transmembrane region" description="Helical" evidence="4">
    <location>
        <begin position="80"/>
        <end position="98"/>
    </location>
</feature>
<keyword evidence="4" id="KW-0812">Transmembrane</keyword>
<evidence type="ECO:0000256" key="1">
    <source>
        <dbReference type="ARBA" id="ARBA00022729"/>
    </source>
</evidence>
<comment type="caution">
    <text evidence="5">The sequence shown here is derived from an EMBL/GenBank/DDBJ whole genome shotgun (WGS) entry which is preliminary data.</text>
</comment>
<name>A0ABU2BVA4_9ACTN</name>